<dbReference type="GO" id="GO:0043296">
    <property type="term" value="C:apical junction complex"/>
    <property type="evidence" value="ECO:0007669"/>
    <property type="project" value="TreeGrafter"/>
</dbReference>
<dbReference type="PROSITE" id="PS50106">
    <property type="entry name" value="PDZ"/>
    <property type="match status" value="2"/>
</dbReference>
<dbReference type="EMBL" id="JAHHUM010000890">
    <property type="protein sequence ID" value="KAK5616394.1"/>
    <property type="molecule type" value="Genomic_DNA"/>
</dbReference>
<organism evidence="3 4">
    <name type="scientific">Crenichthys baileyi</name>
    <name type="common">White River springfish</name>
    <dbReference type="NCBI Taxonomy" id="28760"/>
    <lineage>
        <taxon>Eukaryota</taxon>
        <taxon>Metazoa</taxon>
        <taxon>Chordata</taxon>
        <taxon>Craniata</taxon>
        <taxon>Vertebrata</taxon>
        <taxon>Euteleostomi</taxon>
        <taxon>Actinopterygii</taxon>
        <taxon>Neopterygii</taxon>
        <taxon>Teleostei</taxon>
        <taxon>Neoteleostei</taxon>
        <taxon>Acanthomorphata</taxon>
        <taxon>Ovalentaria</taxon>
        <taxon>Atherinomorphae</taxon>
        <taxon>Cyprinodontiformes</taxon>
        <taxon>Goodeidae</taxon>
        <taxon>Crenichthys</taxon>
    </lineage>
</organism>
<dbReference type="GO" id="GO:0035091">
    <property type="term" value="F:phosphatidylinositol binding"/>
    <property type="evidence" value="ECO:0007669"/>
    <property type="project" value="TreeGrafter"/>
</dbReference>
<gene>
    <name evidence="3" type="ORF">CRENBAI_012686</name>
</gene>
<dbReference type="GO" id="GO:0000226">
    <property type="term" value="P:microtubule cytoskeleton organization"/>
    <property type="evidence" value="ECO:0007669"/>
    <property type="project" value="TreeGrafter"/>
</dbReference>
<dbReference type="Proteomes" id="UP001311232">
    <property type="component" value="Unassembled WGS sequence"/>
</dbReference>
<dbReference type="GO" id="GO:0045197">
    <property type="term" value="P:establishment or maintenance of epithelial cell apical/basal polarity"/>
    <property type="evidence" value="ECO:0007669"/>
    <property type="project" value="TreeGrafter"/>
</dbReference>
<dbReference type="InterPro" id="IPR001478">
    <property type="entry name" value="PDZ"/>
</dbReference>
<feature type="compositionally biased region" description="Polar residues" evidence="1">
    <location>
        <begin position="218"/>
        <end position="243"/>
    </location>
</feature>
<feature type="domain" description="PDZ" evidence="2">
    <location>
        <begin position="74"/>
        <end position="121"/>
    </location>
</feature>
<dbReference type="SUPFAM" id="SSF50156">
    <property type="entry name" value="PDZ domain-like"/>
    <property type="match status" value="2"/>
</dbReference>
<keyword evidence="4" id="KW-1185">Reference proteome</keyword>
<dbReference type="CDD" id="cd23058">
    <property type="entry name" value="PDZ2_Par3-like"/>
    <property type="match status" value="1"/>
</dbReference>
<dbReference type="PANTHER" id="PTHR16484:SF10">
    <property type="entry name" value="PARTITIONING DEFECTIVE 3 HOMOLOG"/>
    <property type="match status" value="1"/>
</dbReference>
<dbReference type="GO" id="GO:0008104">
    <property type="term" value="P:intracellular protein localization"/>
    <property type="evidence" value="ECO:0007669"/>
    <property type="project" value="TreeGrafter"/>
</dbReference>
<reference evidence="3 4" key="1">
    <citation type="submission" date="2021-06" db="EMBL/GenBank/DDBJ databases">
        <authorList>
            <person name="Palmer J.M."/>
        </authorList>
    </citation>
    <scope>NUCLEOTIDE SEQUENCE [LARGE SCALE GENOMIC DNA]</scope>
    <source>
        <strain evidence="3 4">MEX-2019</strain>
        <tissue evidence="3">Muscle</tissue>
    </source>
</reference>
<feature type="compositionally biased region" description="Polar residues" evidence="1">
    <location>
        <begin position="148"/>
        <end position="190"/>
    </location>
</feature>
<dbReference type="FunFam" id="2.30.42.10:FF:000011">
    <property type="entry name" value="partitioning defective 3 homolog isoform X1"/>
    <property type="match status" value="1"/>
</dbReference>
<evidence type="ECO:0000256" key="1">
    <source>
        <dbReference type="SAM" id="MobiDB-lite"/>
    </source>
</evidence>
<comment type="caution">
    <text evidence="3">The sequence shown here is derived from an EMBL/GenBank/DDBJ whole genome shotgun (WGS) entry which is preliminary data.</text>
</comment>
<proteinExistence type="predicted"/>
<feature type="domain" description="PDZ" evidence="2">
    <location>
        <begin position="249"/>
        <end position="334"/>
    </location>
</feature>
<dbReference type="PANTHER" id="PTHR16484">
    <property type="entry name" value="PARTITIONING DEFECTIVE 3 RELATED"/>
    <property type="match status" value="1"/>
</dbReference>
<dbReference type="GO" id="GO:0005938">
    <property type="term" value="C:cell cortex"/>
    <property type="evidence" value="ECO:0007669"/>
    <property type="project" value="TreeGrafter"/>
</dbReference>
<dbReference type="SMART" id="SM00228">
    <property type="entry name" value="PDZ"/>
    <property type="match status" value="2"/>
</dbReference>
<dbReference type="GO" id="GO:0016324">
    <property type="term" value="C:apical plasma membrane"/>
    <property type="evidence" value="ECO:0007669"/>
    <property type="project" value="TreeGrafter"/>
</dbReference>
<dbReference type="AlphaFoldDB" id="A0AAV9S4Z6"/>
<sequence length="406" mass="45000">MLQMSPYSYVIVFSKVCVNIENNGVKFSVLWHHDWEEEEAEQRKYERRIERIEPVGRADSSLERSPVLSLETQGLLVKRLEPGGKAEHEHLFQENDCIVRINQGDIRNLRFEQAQNIFRQAMRSQVILFHVVPASMKRQYDILSAQNELSPPQSNRVRFSQDPQHPGNRSSLDASMPSRSGKQAINQNHQGPLGGSTPEPDRGNATLPHASPHILISRTPSAPSPSLQRRISTTPSNSSYLKKKGSSFNIQLKKGPEGLGFSITSRDIPIGGSAPIYIKNILPRGAAIQDGRMKAGDRLLEVSGVDLNGKSQEEVVALLRAAPMDGTVNLLVFRQMDPLLPREVMAGLLPSSSLLSVALTAGVGFTAPQQTRKPFMPTSLLPIKLSLAPRRLTLPKELLKPYIAEH</sequence>
<evidence type="ECO:0000259" key="2">
    <source>
        <dbReference type="PROSITE" id="PS50106"/>
    </source>
</evidence>
<dbReference type="InterPro" id="IPR036034">
    <property type="entry name" value="PDZ_sf"/>
</dbReference>
<dbReference type="GO" id="GO:0007155">
    <property type="term" value="P:cell adhesion"/>
    <property type="evidence" value="ECO:0007669"/>
    <property type="project" value="TreeGrafter"/>
</dbReference>
<dbReference type="GO" id="GO:0030010">
    <property type="term" value="P:establishment of cell polarity"/>
    <property type="evidence" value="ECO:0007669"/>
    <property type="project" value="TreeGrafter"/>
</dbReference>
<dbReference type="GO" id="GO:0051660">
    <property type="term" value="P:establishment of centrosome localization"/>
    <property type="evidence" value="ECO:0007669"/>
    <property type="project" value="TreeGrafter"/>
</dbReference>
<protein>
    <recommendedName>
        <fullName evidence="2">PDZ domain-containing protein</fullName>
    </recommendedName>
</protein>
<feature type="region of interest" description="Disordered" evidence="1">
    <location>
        <begin position="148"/>
        <end position="243"/>
    </location>
</feature>
<dbReference type="Pfam" id="PF00595">
    <property type="entry name" value="PDZ"/>
    <property type="match status" value="2"/>
</dbReference>
<accession>A0AAV9S4Z6</accession>
<name>A0AAV9S4Z6_9TELE</name>
<dbReference type="Gene3D" id="2.30.42.10">
    <property type="match status" value="2"/>
</dbReference>
<evidence type="ECO:0000313" key="4">
    <source>
        <dbReference type="Proteomes" id="UP001311232"/>
    </source>
</evidence>
<dbReference type="GO" id="GO:0005912">
    <property type="term" value="C:adherens junction"/>
    <property type="evidence" value="ECO:0007669"/>
    <property type="project" value="TreeGrafter"/>
</dbReference>
<evidence type="ECO:0000313" key="3">
    <source>
        <dbReference type="EMBL" id="KAK5616394.1"/>
    </source>
</evidence>
<dbReference type="InterPro" id="IPR052213">
    <property type="entry name" value="PAR3"/>
</dbReference>